<evidence type="ECO:0000256" key="2">
    <source>
        <dbReference type="SAM" id="Phobius"/>
    </source>
</evidence>
<evidence type="ECO:0000313" key="3">
    <source>
        <dbReference type="EMBL" id="CAI9727018.1"/>
    </source>
</evidence>
<proteinExistence type="predicted"/>
<feature type="region of interest" description="Disordered" evidence="1">
    <location>
        <begin position="1"/>
        <end position="20"/>
    </location>
</feature>
<gene>
    <name evidence="3" type="ORF">OCTVUL_1B004974</name>
</gene>
<dbReference type="EMBL" id="OX597821">
    <property type="protein sequence ID" value="CAI9727018.1"/>
    <property type="molecule type" value="Genomic_DNA"/>
</dbReference>
<feature type="compositionally biased region" description="Basic residues" evidence="1">
    <location>
        <begin position="1"/>
        <end position="11"/>
    </location>
</feature>
<protein>
    <submittedName>
        <fullName evidence="3">Uncharacterized protein</fullName>
    </submittedName>
</protein>
<reference evidence="3" key="1">
    <citation type="submission" date="2023-08" db="EMBL/GenBank/DDBJ databases">
        <authorList>
            <person name="Alioto T."/>
            <person name="Alioto T."/>
            <person name="Gomez Garrido J."/>
        </authorList>
    </citation>
    <scope>NUCLEOTIDE SEQUENCE</scope>
</reference>
<keyword evidence="2" id="KW-1133">Transmembrane helix</keyword>
<evidence type="ECO:0000256" key="1">
    <source>
        <dbReference type="SAM" id="MobiDB-lite"/>
    </source>
</evidence>
<dbReference type="Proteomes" id="UP001162480">
    <property type="component" value="Chromosome 8"/>
</dbReference>
<keyword evidence="2" id="KW-0472">Membrane</keyword>
<name>A0AA36B442_OCTVU</name>
<feature type="transmembrane region" description="Helical" evidence="2">
    <location>
        <begin position="87"/>
        <end position="107"/>
    </location>
</feature>
<sequence length="170" mass="19599">MNFTIARHKRSLPGNKNTNGKKAHTFKVKLLYPCRWFIGEGLRKRSLESFITRLFIHLTDSFRSKLNLHMQILDASYADAGNKLRSFTLSVVFVIAFVVVVDLYVAFGVVTCVAVRSFFLVVDACGYLCHFIDEIFKYLVQYHSFSSILAENKEDVIRMRIANLSNQHLR</sequence>
<dbReference type="AlphaFoldDB" id="A0AA36B442"/>
<keyword evidence="4" id="KW-1185">Reference proteome</keyword>
<evidence type="ECO:0000313" key="4">
    <source>
        <dbReference type="Proteomes" id="UP001162480"/>
    </source>
</evidence>
<organism evidence="3 4">
    <name type="scientific">Octopus vulgaris</name>
    <name type="common">Common octopus</name>
    <dbReference type="NCBI Taxonomy" id="6645"/>
    <lineage>
        <taxon>Eukaryota</taxon>
        <taxon>Metazoa</taxon>
        <taxon>Spiralia</taxon>
        <taxon>Lophotrochozoa</taxon>
        <taxon>Mollusca</taxon>
        <taxon>Cephalopoda</taxon>
        <taxon>Coleoidea</taxon>
        <taxon>Octopodiformes</taxon>
        <taxon>Octopoda</taxon>
        <taxon>Incirrata</taxon>
        <taxon>Octopodidae</taxon>
        <taxon>Octopus</taxon>
    </lineage>
</organism>
<keyword evidence="2" id="KW-0812">Transmembrane</keyword>
<accession>A0AA36B442</accession>